<dbReference type="Gene3D" id="1.10.390.10">
    <property type="entry name" value="Neutral Protease Domain 2"/>
    <property type="match status" value="1"/>
</dbReference>
<dbReference type="RefSeq" id="WP_251833107.1">
    <property type="nucleotide sequence ID" value="NZ_JACSPS010000002.1"/>
</dbReference>
<dbReference type="InterPro" id="IPR050371">
    <property type="entry name" value="Fungal_virulence_M36"/>
</dbReference>
<accession>A0ABR8WLH3</accession>
<evidence type="ECO:0000259" key="14">
    <source>
        <dbReference type="Pfam" id="PF18962"/>
    </source>
</evidence>
<keyword evidence="10" id="KW-0482">Metalloprotease</keyword>
<reference evidence="15 16" key="1">
    <citation type="submission" date="2020-08" db="EMBL/GenBank/DDBJ databases">
        <title>A Genomic Blueprint of the Chicken Gut Microbiome.</title>
        <authorList>
            <person name="Gilroy R."/>
            <person name="Ravi A."/>
            <person name="Getino M."/>
            <person name="Pursley I."/>
            <person name="Horton D.L."/>
            <person name="Alikhan N.-F."/>
            <person name="Baker D."/>
            <person name="Gharbi K."/>
            <person name="Hall N."/>
            <person name="Watson M."/>
            <person name="Adriaenssens E.M."/>
            <person name="Foster-Nyarko E."/>
            <person name="Jarju S."/>
            <person name="Secka A."/>
            <person name="Antonio M."/>
            <person name="Oren A."/>
            <person name="Chaudhuri R."/>
            <person name="La Ragione R.M."/>
            <person name="Hildebrand F."/>
            <person name="Pallen M.J."/>
        </authorList>
    </citation>
    <scope>NUCLEOTIDE SEQUENCE [LARGE SCALE GENOMIC DNA]</scope>
    <source>
        <strain evidence="15 16">Sa1CVA4</strain>
    </source>
</reference>
<organism evidence="15 16">
    <name type="scientific">Kaistella pullorum</name>
    <dbReference type="NCBI Taxonomy" id="2763074"/>
    <lineage>
        <taxon>Bacteria</taxon>
        <taxon>Pseudomonadati</taxon>
        <taxon>Bacteroidota</taxon>
        <taxon>Flavobacteriia</taxon>
        <taxon>Flavobacteriales</taxon>
        <taxon>Weeksellaceae</taxon>
        <taxon>Chryseobacterium group</taxon>
        <taxon>Kaistella</taxon>
    </lineage>
</organism>
<keyword evidence="6" id="KW-0479">Metal-binding</keyword>
<feature type="domain" description="Secretion system C-terminal sorting" evidence="14">
    <location>
        <begin position="791"/>
        <end position="862"/>
    </location>
</feature>
<keyword evidence="8" id="KW-0378">Hydrolase</keyword>
<evidence type="ECO:0000256" key="8">
    <source>
        <dbReference type="ARBA" id="ARBA00022801"/>
    </source>
</evidence>
<dbReference type="Pfam" id="PF18962">
    <property type="entry name" value="Por_Secre_tail"/>
    <property type="match status" value="1"/>
</dbReference>
<evidence type="ECO:0000256" key="12">
    <source>
        <dbReference type="SAM" id="SignalP"/>
    </source>
</evidence>
<dbReference type="InterPro" id="IPR003137">
    <property type="entry name" value="PA_domain"/>
</dbReference>
<comment type="subcellular location">
    <subcellularLocation>
        <location evidence="2">Secreted</location>
    </subcellularLocation>
</comment>
<keyword evidence="7 12" id="KW-0732">Signal</keyword>
<evidence type="ECO:0000256" key="5">
    <source>
        <dbReference type="ARBA" id="ARBA00022670"/>
    </source>
</evidence>
<evidence type="ECO:0000256" key="4">
    <source>
        <dbReference type="ARBA" id="ARBA00022525"/>
    </source>
</evidence>
<keyword evidence="16" id="KW-1185">Reference proteome</keyword>
<name>A0ABR8WLH3_9FLAO</name>
<sequence length="864" mass="93512">MKNRNLPLKIAAVCLMFSFGNTSAQDFQSIIKQHMSSKNTFMKADLNNFEIIAQDFSKSMNADVIKVQQSYNGIPVYNAVATALVKDSRINYFTDNFAKTYTHVSQPSSARAEKSIFQNVAQTLNLKNSANYRLISIKDADLDVPFVKTRMVYYLTPANDLKLCHEFVFEEKGTSNYWDILADAATGEILSKENLTVSCSFKHDAYHHDYSAHTPEGFLNDFSNTAKAVAAAPQDASYRVFPLPVESPSHGGRQLVSNPWFADASPEGWHTIPGGTYTGTYTTTRGNNVMAYEDKANNNAPGAYADGGASRVFDFPFTVNDTAGNMNAAISNLFYVNNKIHDIFYRLGFTETARNFQAWNFGKGGNQNDYVQAEAQDGGGTNNANFATPGDGTRPRMQMYLWDPSVIERVYYNSPPEAVGRVVQNYISTTFGPALTATGVTADVKLSPVLDACTALPAGSLTGLIGLVERGSCDFVVKVKNAQNAGAVAAIIYSLPTSTPTAGMAGVDPTITIPSVLIENSEGVYMKGLLQASAPVNITLKYDPLMQKTRDGSFDNGIVIHEYGHGISTRLVGQLSSSINKEQMGEGWSDFFALMLTNRPGDDASVPRGIGTYATTEPITGLGIRPAQYSPDFGINNYEYGDTNGMEYTNTAGALVPDVHSIGFVWASMLWDLHWKYVEKYGYASDVMANPNSGSARVLQLVVDALKLTPTNPGFIQGRNAILAAEEATTGKQDKCMIWSVFARRGLGVNASAGSATNINDQQGDYTEPAPDPACTTLATGNVAADRGITIYPNPAKNEFFLQTSKNIAGKVMVQIYDASGKLVTSQKVAASEAVNTQSLPNGVYVVKASGLGIDYSSKLIIRK</sequence>
<evidence type="ECO:0000256" key="11">
    <source>
        <dbReference type="ARBA" id="ARBA00023145"/>
    </source>
</evidence>
<evidence type="ECO:0000313" key="16">
    <source>
        <dbReference type="Proteomes" id="UP000626242"/>
    </source>
</evidence>
<dbReference type="Gene3D" id="3.50.30.30">
    <property type="match status" value="1"/>
</dbReference>
<dbReference type="InterPro" id="IPR046450">
    <property type="entry name" value="PA_dom_sf"/>
</dbReference>
<keyword evidence="9" id="KW-0862">Zinc</keyword>
<dbReference type="InterPro" id="IPR001842">
    <property type="entry name" value="Peptidase_M36"/>
</dbReference>
<dbReference type="Pfam" id="PF02128">
    <property type="entry name" value="Peptidase_M36"/>
    <property type="match status" value="1"/>
</dbReference>
<dbReference type="Pfam" id="PF02225">
    <property type="entry name" value="PA"/>
    <property type="match status" value="1"/>
</dbReference>
<evidence type="ECO:0000256" key="7">
    <source>
        <dbReference type="ARBA" id="ARBA00022729"/>
    </source>
</evidence>
<feature type="domain" description="PA" evidence="13">
    <location>
        <begin position="451"/>
        <end position="523"/>
    </location>
</feature>
<dbReference type="PANTHER" id="PTHR33478">
    <property type="entry name" value="EXTRACELLULAR METALLOPROTEINASE MEP"/>
    <property type="match status" value="1"/>
</dbReference>
<evidence type="ECO:0000256" key="2">
    <source>
        <dbReference type="ARBA" id="ARBA00004613"/>
    </source>
</evidence>
<dbReference type="SUPFAM" id="SSF52025">
    <property type="entry name" value="PA domain"/>
    <property type="match status" value="1"/>
</dbReference>
<evidence type="ECO:0000256" key="9">
    <source>
        <dbReference type="ARBA" id="ARBA00022833"/>
    </source>
</evidence>
<evidence type="ECO:0000256" key="1">
    <source>
        <dbReference type="ARBA" id="ARBA00001947"/>
    </source>
</evidence>
<dbReference type="PANTHER" id="PTHR33478:SF1">
    <property type="entry name" value="EXTRACELLULAR METALLOPROTEINASE MEP"/>
    <property type="match status" value="1"/>
</dbReference>
<gene>
    <name evidence="15" type="ORF">H9628_05400</name>
</gene>
<comment type="cofactor">
    <cofactor evidence="1">
        <name>Zn(2+)</name>
        <dbReference type="ChEBI" id="CHEBI:29105"/>
    </cofactor>
</comment>
<feature type="signal peptide" evidence="12">
    <location>
        <begin position="1"/>
        <end position="24"/>
    </location>
</feature>
<keyword evidence="4" id="KW-0964">Secreted</keyword>
<evidence type="ECO:0000313" key="15">
    <source>
        <dbReference type="EMBL" id="MBD8017900.1"/>
    </source>
</evidence>
<evidence type="ECO:0000256" key="3">
    <source>
        <dbReference type="ARBA" id="ARBA00006006"/>
    </source>
</evidence>
<dbReference type="InterPro" id="IPR026444">
    <property type="entry name" value="Secre_tail"/>
</dbReference>
<dbReference type="NCBIfam" id="TIGR04183">
    <property type="entry name" value="Por_Secre_tail"/>
    <property type="match status" value="1"/>
</dbReference>
<dbReference type="Proteomes" id="UP000626242">
    <property type="component" value="Unassembled WGS sequence"/>
</dbReference>
<dbReference type="CDD" id="cd09596">
    <property type="entry name" value="M36"/>
    <property type="match status" value="1"/>
</dbReference>
<comment type="caution">
    <text evidence="15">The sequence shown here is derived from an EMBL/GenBank/DDBJ whole genome shotgun (WGS) entry which is preliminary data.</text>
</comment>
<keyword evidence="11" id="KW-0865">Zymogen</keyword>
<dbReference type="CDD" id="cd04818">
    <property type="entry name" value="PA_subtilisin_1"/>
    <property type="match status" value="1"/>
</dbReference>
<protein>
    <submittedName>
        <fullName evidence="15">T9SS-dependent M36 family metallopeptidase</fullName>
    </submittedName>
</protein>
<dbReference type="Gene3D" id="3.10.170.10">
    <property type="match status" value="2"/>
</dbReference>
<keyword evidence="5" id="KW-0645">Protease</keyword>
<proteinExistence type="inferred from homology"/>
<dbReference type="InterPro" id="IPR027268">
    <property type="entry name" value="Peptidase_M4/M1_CTD_sf"/>
</dbReference>
<dbReference type="EMBL" id="JACSPS010000002">
    <property type="protein sequence ID" value="MBD8017900.1"/>
    <property type="molecule type" value="Genomic_DNA"/>
</dbReference>
<comment type="similarity">
    <text evidence="3">Belongs to the peptidase M36 family.</text>
</comment>
<evidence type="ECO:0000259" key="13">
    <source>
        <dbReference type="Pfam" id="PF02225"/>
    </source>
</evidence>
<evidence type="ECO:0000256" key="10">
    <source>
        <dbReference type="ARBA" id="ARBA00023049"/>
    </source>
</evidence>
<dbReference type="NCBIfam" id="NF038113">
    <property type="entry name" value="T9SSA_dep_M36"/>
    <property type="match status" value="1"/>
</dbReference>
<evidence type="ECO:0000256" key="6">
    <source>
        <dbReference type="ARBA" id="ARBA00022723"/>
    </source>
</evidence>
<dbReference type="SUPFAM" id="SSF55486">
    <property type="entry name" value="Metalloproteases ('zincins'), catalytic domain"/>
    <property type="match status" value="1"/>
</dbReference>
<feature type="chain" id="PRO_5047209982" evidence="12">
    <location>
        <begin position="25"/>
        <end position="864"/>
    </location>
</feature>